<protein>
    <submittedName>
        <fullName evidence="1">Uncharacterized protein</fullName>
    </submittedName>
</protein>
<gene>
    <name evidence="1" type="ORF">DES53_112122</name>
</gene>
<dbReference type="Gene3D" id="3.40.50.450">
    <property type="match status" value="1"/>
</dbReference>
<reference evidence="1 2" key="1">
    <citation type="submission" date="2018-06" db="EMBL/GenBank/DDBJ databases">
        <title>Genomic Encyclopedia of Type Strains, Phase IV (KMG-IV): sequencing the most valuable type-strain genomes for metagenomic binning, comparative biology and taxonomic classification.</title>
        <authorList>
            <person name="Goeker M."/>
        </authorList>
    </citation>
    <scope>NUCLEOTIDE SEQUENCE [LARGE SCALE GENOMIC DNA]</scope>
    <source>
        <strain evidence="1 2">DSM 25532</strain>
    </source>
</reference>
<proteinExistence type="predicted"/>
<accession>A0A366H9C1</accession>
<keyword evidence="2" id="KW-1185">Reference proteome</keyword>
<name>A0A366H9C1_9BACT</name>
<evidence type="ECO:0000313" key="1">
    <source>
        <dbReference type="EMBL" id="RBP38124.1"/>
    </source>
</evidence>
<sequence>MRSSPVVIGFSGHRNLDHHELVGTRIEQLLCELRDCASCAEHSVVVLTGVAEGADMLCVEAAMTLSIPTRVLLPLPEEQFSQDFSSPDLWNRAQLLIAKAQSQSIANPVCLIEGPPVRPHCYARLADNMVESARILIAVWNGEPASGPGGTAEVVELARKRLLPLVLINPVDCTISFEGDVKLALQSKLQC</sequence>
<dbReference type="AlphaFoldDB" id="A0A366H9C1"/>
<evidence type="ECO:0000313" key="2">
    <source>
        <dbReference type="Proteomes" id="UP000253426"/>
    </source>
</evidence>
<organism evidence="1 2">
    <name type="scientific">Roseimicrobium gellanilyticum</name>
    <dbReference type="NCBI Taxonomy" id="748857"/>
    <lineage>
        <taxon>Bacteria</taxon>
        <taxon>Pseudomonadati</taxon>
        <taxon>Verrucomicrobiota</taxon>
        <taxon>Verrucomicrobiia</taxon>
        <taxon>Verrucomicrobiales</taxon>
        <taxon>Verrucomicrobiaceae</taxon>
        <taxon>Roseimicrobium</taxon>
    </lineage>
</organism>
<dbReference type="RefSeq" id="WP_147263623.1">
    <property type="nucleotide sequence ID" value="NZ_QNRR01000012.1"/>
</dbReference>
<dbReference type="SUPFAM" id="SSF102405">
    <property type="entry name" value="MCP/YpsA-like"/>
    <property type="match status" value="1"/>
</dbReference>
<comment type="caution">
    <text evidence="1">The sequence shown here is derived from an EMBL/GenBank/DDBJ whole genome shotgun (WGS) entry which is preliminary data.</text>
</comment>
<dbReference type="OrthoDB" id="178777at2"/>
<dbReference type="Proteomes" id="UP000253426">
    <property type="component" value="Unassembled WGS sequence"/>
</dbReference>
<dbReference type="EMBL" id="QNRR01000012">
    <property type="protein sequence ID" value="RBP38124.1"/>
    <property type="molecule type" value="Genomic_DNA"/>
</dbReference>